<comment type="caution">
    <text evidence="9">The sequence shown here is derived from an EMBL/GenBank/DDBJ whole genome shotgun (WGS) entry which is preliminary data.</text>
</comment>
<gene>
    <name evidence="9" type="ORF">B2A_09008</name>
</gene>
<dbReference type="Pfam" id="PF00266">
    <property type="entry name" value="Aminotran_5"/>
    <property type="match status" value="1"/>
</dbReference>
<dbReference type="GO" id="GO:0046872">
    <property type="term" value="F:metal ion binding"/>
    <property type="evidence" value="ECO:0007669"/>
    <property type="project" value="UniProtKB-KW"/>
</dbReference>
<dbReference type="PANTHER" id="PTHR11601">
    <property type="entry name" value="CYSTEINE DESULFURYLASE FAMILY MEMBER"/>
    <property type="match status" value="1"/>
</dbReference>
<evidence type="ECO:0000256" key="4">
    <source>
        <dbReference type="ARBA" id="ARBA00022898"/>
    </source>
</evidence>
<feature type="non-terminal residue" evidence="9">
    <location>
        <position position="219"/>
    </location>
</feature>
<keyword evidence="3" id="KW-0479">Metal-binding</keyword>
<keyword evidence="6" id="KW-0411">Iron-sulfur</keyword>
<keyword evidence="4" id="KW-0663">Pyridoxal phosphate</keyword>
<dbReference type="AlphaFoldDB" id="T0ZN81"/>
<dbReference type="InterPro" id="IPR020578">
    <property type="entry name" value="Aminotrans_V_PyrdxlP_BS"/>
</dbReference>
<comment type="cofactor">
    <cofactor evidence="1">
        <name>pyridoxal 5'-phosphate</name>
        <dbReference type="ChEBI" id="CHEBI:597326"/>
    </cofactor>
</comment>
<evidence type="ECO:0000259" key="8">
    <source>
        <dbReference type="Pfam" id="PF00266"/>
    </source>
</evidence>
<feature type="domain" description="Aminotransferase class V" evidence="8">
    <location>
        <begin position="15"/>
        <end position="205"/>
    </location>
</feature>
<protein>
    <submittedName>
        <fullName evidence="9">Aminotransferase, class V/Cysteine desulfurase</fullName>
    </submittedName>
</protein>
<evidence type="ECO:0000256" key="7">
    <source>
        <dbReference type="SAM" id="MobiDB-lite"/>
    </source>
</evidence>
<dbReference type="InterPro" id="IPR000192">
    <property type="entry name" value="Aminotrans_V_dom"/>
</dbReference>
<evidence type="ECO:0000256" key="5">
    <source>
        <dbReference type="ARBA" id="ARBA00023004"/>
    </source>
</evidence>
<proteinExistence type="inferred from homology"/>
<dbReference type="GO" id="GO:0008483">
    <property type="term" value="F:transaminase activity"/>
    <property type="evidence" value="ECO:0007669"/>
    <property type="project" value="UniProtKB-KW"/>
</dbReference>
<reference evidence="9" key="2">
    <citation type="journal article" date="2014" name="ISME J.">
        <title>Microbial stratification in low pH oxic and suboxic macroscopic growths along an acid mine drainage.</title>
        <authorList>
            <person name="Mendez-Garcia C."/>
            <person name="Mesa V."/>
            <person name="Sprenger R.R."/>
            <person name="Richter M."/>
            <person name="Diez M.S."/>
            <person name="Solano J."/>
            <person name="Bargiela R."/>
            <person name="Golyshina O.V."/>
            <person name="Manteca A."/>
            <person name="Ramos J.L."/>
            <person name="Gallego J.R."/>
            <person name="Llorente I."/>
            <person name="Martins Dos Santos V.A."/>
            <person name="Jensen O.N."/>
            <person name="Pelaez A.I."/>
            <person name="Sanchez J."/>
            <person name="Ferrer M."/>
        </authorList>
    </citation>
    <scope>NUCLEOTIDE SEQUENCE</scope>
</reference>
<organism evidence="9">
    <name type="scientific">mine drainage metagenome</name>
    <dbReference type="NCBI Taxonomy" id="410659"/>
    <lineage>
        <taxon>unclassified sequences</taxon>
        <taxon>metagenomes</taxon>
        <taxon>ecological metagenomes</taxon>
    </lineage>
</organism>
<dbReference type="PROSITE" id="PS00595">
    <property type="entry name" value="AA_TRANSFER_CLASS_5"/>
    <property type="match status" value="1"/>
</dbReference>
<keyword evidence="9" id="KW-0032">Aminotransferase</keyword>
<evidence type="ECO:0000256" key="3">
    <source>
        <dbReference type="ARBA" id="ARBA00022723"/>
    </source>
</evidence>
<evidence type="ECO:0000256" key="1">
    <source>
        <dbReference type="ARBA" id="ARBA00001933"/>
    </source>
</evidence>
<reference evidence="9" key="1">
    <citation type="submission" date="2013-08" db="EMBL/GenBank/DDBJ databases">
        <authorList>
            <person name="Mendez C."/>
            <person name="Richter M."/>
            <person name="Ferrer M."/>
            <person name="Sanchez J."/>
        </authorList>
    </citation>
    <scope>NUCLEOTIDE SEQUENCE</scope>
</reference>
<dbReference type="InterPro" id="IPR015421">
    <property type="entry name" value="PyrdxlP-dep_Trfase_major"/>
</dbReference>
<dbReference type="Gene3D" id="3.40.640.10">
    <property type="entry name" value="Type I PLP-dependent aspartate aminotransferase-like (Major domain)"/>
    <property type="match status" value="1"/>
</dbReference>
<dbReference type="PANTHER" id="PTHR11601:SF34">
    <property type="entry name" value="CYSTEINE DESULFURASE"/>
    <property type="match status" value="1"/>
</dbReference>
<keyword evidence="5" id="KW-0408">Iron</keyword>
<dbReference type="InterPro" id="IPR015424">
    <property type="entry name" value="PyrdxlP-dep_Trfase"/>
</dbReference>
<dbReference type="EMBL" id="AUZZ01006503">
    <property type="protein sequence ID" value="EQD46098.1"/>
    <property type="molecule type" value="Genomic_DNA"/>
</dbReference>
<evidence type="ECO:0000256" key="2">
    <source>
        <dbReference type="ARBA" id="ARBA00006490"/>
    </source>
</evidence>
<dbReference type="SUPFAM" id="SSF53383">
    <property type="entry name" value="PLP-dependent transferases"/>
    <property type="match status" value="1"/>
</dbReference>
<dbReference type="FunFam" id="3.40.640.10:FF:000084">
    <property type="entry name" value="IscS-like cysteine desulfurase"/>
    <property type="match status" value="1"/>
</dbReference>
<feature type="region of interest" description="Disordered" evidence="7">
    <location>
        <begin position="1"/>
        <end position="25"/>
    </location>
</feature>
<dbReference type="GO" id="GO:0051536">
    <property type="term" value="F:iron-sulfur cluster binding"/>
    <property type="evidence" value="ECO:0007669"/>
    <property type="project" value="UniProtKB-KW"/>
</dbReference>
<dbReference type="Gene3D" id="1.10.260.50">
    <property type="match status" value="1"/>
</dbReference>
<evidence type="ECO:0000256" key="6">
    <source>
        <dbReference type="ARBA" id="ARBA00023014"/>
    </source>
</evidence>
<name>T0ZN81_9ZZZZ</name>
<evidence type="ECO:0000313" key="9">
    <source>
        <dbReference type="EMBL" id="EQD46098.1"/>
    </source>
</evidence>
<comment type="similarity">
    <text evidence="2">Belongs to the class-V pyridoxal-phosphate-dependent aminotransferase family. NifS/IscS subfamily.</text>
</comment>
<keyword evidence="9" id="KW-0808">Transferase</keyword>
<dbReference type="GO" id="GO:0016782">
    <property type="term" value="F:transferase activity, transferring sulphur-containing groups"/>
    <property type="evidence" value="ECO:0007669"/>
    <property type="project" value="UniProtKB-ARBA"/>
</dbReference>
<accession>T0ZN81</accession>
<sequence length="219" mass="23422">MADAMASCLREEGGRGNPSSQHLYGRRAAQRIEAARAEVADLIGAHPQEIVFTSGATESDNLAILGAARAGRERGRHVVSSRIEHKAGLDPCKRLEQEGFAVTLVSPARTGRIDPDAVAAALRADTTVVSIMWVNNETGVIQDVAAIGALCRERGVLFHTDAAQAVGKFALEVRTLPIDLMSFTAHKLYGPKGIGALYVRAGVRPWVLPLTVRGRQEHG</sequence>